<gene>
    <name evidence="3" type="ORF">SAMN05444158_6677</name>
</gene>
<evidence type="ECO:0000313" key="3">
    <source>
        <dbReference type="EMBL" id="SDT51816.1"/>
    </source>
</evidence>
<feature type="chain" id="PRO_5009269438" evidence="1">
    <location>
        <begin position="28"/>
        <end position="288"/>
    </location>
</feature>
<keyword evidence="3" id="KW-0378">Hydrolase</keyword>
<dbReference type="InterPro" id="IPR029058">
    <property type="entry name" value="AB_hydrolase_fold"/>
</dbReference>
<evidence type="ECO:0000313" key="4">
    <source>
        <dbReference type="Proteomes" id="UP000243904"/>
    </source>
</evidence>
<dbReference type="Proteomes" id="UP000243904">
    <property type="component" value="Chromosome I"/>
</dbReference>
<proteinExistence type="predicted"/>
<organism evidence="3 4">
    <name type="scientific">Bradyrhizobium canariense</name>
    <dbReference type="NCBI Taxonomy" id="255045"/>
    <lineage>
        <taxon>Bacteria</taxon>
        <taxon>Pseudomonadati</taxon>
        <taxon>Pseudomonadota</taxon>
        <taxon>Alphaproteobacteria</taxon>
        <taxon>Hyphomicrobiales</taxon>
        <taxon>Nitrobacteraceae</taxon>
        <taxon>Bradyrhizobium</taxon>
    </lineage>
</organism>
<feature type="signal peptide" evidence="1">
    <location>
        <begin position="1"/>
        <end position="27"/>
    </location>
</feature>
<dbReference type="PROSITE" id="PS51318">
    <property type="entry name" value="TAT"/>
    <property type="match status" value="1"/>
</dbReference>
<dbReference type="InterPro" id="IPR050471">
    <property type="entry name" value="AB_hydrolase"/>
</dbReference>
<name>A0A1H2B207_9BRAD</name>
<evidence type="ECO:0000259" key="2">
    <source>
        <dbReference type="Pfam" id="PF00561"/>
    </source>
</evidence>
<dbReference type="GO" id="GO:0016787">
    <property type="term" value="F:hydrolase activity"/>
    <property type="evidence" value="ECO:0007669"/>
    <property type="project" value="UniProtKB-KW"/>
</dbReference>
<dbReference type="PANTHER" id="PTHR43433">
    <property type="entry name" value="HYDROLASE, ALPHA/BETA FOLD FAMILY PROTEIN"/>
    <property type="match status" value="1"/>
</dbReference>
<sequence length="288" mass="31823">MMDSIRRTILTTGAAATAMAAAPRVFAQQAGQGATTMGTYEKGNVRIHFEEAGSGFPLLLIAGGGLNSTISGFTSTISPFDPIAEFKGKYRCIAADLRNANAGQSSGPLEIERPWDSYTDDHLGLMDHLGIDKFMVLGFCIGGPFIWNLLKRAPDRVVAAVLAQPSGSRPELRDFFYDGNMKNWGPELVKRRPDLTMETVDKFLTRMYRTDPDFVFTVTRDFVRNCETPVLILPDDVPAHPYAVAMEAAMLAPKAEVSMFPWKEPKERIPLAVRQIHSFLRAHRPAST</sequence>
<dbReference type="AlphaFoldDB" id="A0A1H2B207"/>
<dbReference type="Pfam" id="PF00561">
    <property type="entry name" value="Abhydrolase_1"/>
    <property type="match status" value="1"/>
</dbReference>
<dbReference type="SUPFAM" id="SSF53474">
    <property type="entry name" value="alpha/beta-Hydrolases"/>
    <property type="match status" value="1"/>
</dbReference>
<dbReference type="InterPro" id="IPR006311">
    <property type="entry name" value="TAT_signal"/>
</dbReference>
<feature type="domain" description="AB hydrolase-1" evidence="2">
    <location>
        <begin position="58"/>
        <end position="175"/>
    </location>
</feature>
<accession>A0A1H2B207</accession>
<dbReference type="InterPro" id="IPR000073">
    <property type="entry name" value="AB_hydrolase_1"/>
</dbReference>
<reference evidence="4" key="1">
    <citation type="submission" date="2016-10" db="EMBL/GenBank/DDBJ databases">
        <authorList>
            <person name="Varghese N."/>
            <person name="Submissions S."/>
        </authorList>
    </citation>
    <scope>NUCLEOTIDE SEQUENCE [LARGE SCALE GENOMIC DNA]</scope>
    <source>
        <strain evidence="4">GAS369</strain>
    </source>
</reference>
<dbReference type="PANTHER" id="PTHR43433:SF5">
    <property type="entry name" value="AB HYDROLASE-1 DOMAIN-CONTAINING PROTEIN"/>
    <property type="match status" value="1"/>
</dbReference>
<dbReference type="Gene3D" id="3.40.50.1820">
    <property type="entry name" value="alpha/beta hydrolase"/>
    <property type="match status" value="1"/>
</dbReference>
<keyword evidence="4" id="KW-1185">Reference proteome</keyword>
<protein>
    <submittedName>
        <fullName evidence="3">Alpha/beta hydrolase fold</fullName>
    </submittedName>
</protein>
<evidence type="ECO:0000256" key="1">
    <source>
        <dbReference type="SAM" id="SignalP"/>
    </source>
</evidence>
<keyword evidence="1" id="KW-0732">Signal</keyword>
<dbReference type="EMBL" id="LT629750">
    <property type="protein sequence ID" value="SDT51816.1"/>
    <property type="molecule type" value="Genomic_DNA"/>
</dbReference>